<dbReference type="RefSeq" id="XP_062663390.1">
    <property type="nucleotide sequence ID" value="XM_062802008.1"/>
</dbReference>
<feature type="domain" description="C2H2-type" evidence="2">
    <location>
        <begin position="403"/>
        <end position="425"/>
    </location>
</feature>
<evidence type="ECO:0000313" key="3">
    <source>
        <dbReference type="EMBL" id="KAK3299876.1"/>
    </source>
</evidence>
<keyword evidence="4" id="KW-1185">Reference proteome</keyword>
<dbReference type="PANTHER" id="PTHR35391:SF7">
    <property type="entry name" value="C2H2-TYPE DOMAIN-CONTAINING PROTEIN"/>
    <property type="match status" value="1"/>
</dbReference>
<accession>A0AAE0HNV0</accession>
<gene>
    <name evidence="3" type="ORF">B0H64DRAFT_369198</name>
</gene>
<dbReference type="EMBL" id="JAUEPN010000001">
    <property type="protein sequence ID" value="KAK3299876.1"/>
    <property type="molecule type" value="Genomic_DNA"/>
</dbReference>
<dbReference type="Proteomes" id="UP001278766">
    <property type="component" value="Unassembled WGS sequence"/>
</dbReference>
<evidence type="ECO:0000256" key="1">
    <source>
        <dbReference type="SAM" id="MobiDB-lite"/>
    </source>
</evidence>
<feature type="compositionally biased region" description="Basic and acidic residues" evidence="1">
    <location>
        <begin position="602"/>
        <end position="641"/>
    </location>
</feature>
<reference evidence="3" key="2">
    <citation type="submission" date="2023-06" db="EMBL/GenBank/DDBJ databases">
        <authorList>
            <consortium name="Lawrence Berkeley National Laboratory"/>
            <person name="Haridas S."/>
            <person name="Hensen N."/>
            <person name="Bonometti L."/>
            <person name="Westerberg I."/>
            <person name="Brannstrom I.O."/>
            <person name="Guillou S."/>
            <person name="Cros-Aarteil S."/>
            <person name="Calhoun S."/>
            <person name="Kuo A."/>
            <person name="Mondo S."/>
            <person name="Pangilinan J."/>
            <person name="Riley R."/>
            <person name="Labutti K."/>
            <person name="Andreopoulos B."/>
            <person name="Lipzen A."/>
            <person name="Chen C."/>
            <person name="Yanf M."/>
            <person name="Daum C."/>
            <person name="Ng V."/>
            <person name="Clum A."/>
            <person name="Steindorff A."/>
            <person name="Ohm R."/>
            <person name="Martin F."/>
            <person name="Silar P."/>
            <person name="Natvig D."/>
            <person name="Lalanne C."/>
            <person name="Gautier V."/>
            <person name="Ament-Velasquez S.L."/>
            <person name="Kruys A."/>
            <person name="Hutchinson M.I."/>
            <person name="Powell A.J."/>
            <person name="Barry K."/>
            <person name="Miller A.N."/>
            <person name="Grigoriev I.V."/>
            <person name="Debuchy R."/>
            <person name="Gladieux P."/>
            <person name="Thoren M.H."/>
            <person name="Johannesson H."/>
        </authorList>
    </citation>
    <scope>NUCLEOTIDE SEQUENCE</scope>
    <source>
        <strain evidence="3">CBS 168.71</strain>
    </source>
</reference>
<dbReference type="SMART" id="SM00355">
    <property type="entry name" value="ZnF_C2H2"/>
    <property type="match status" value="3"/>
</dbReference>
<sequence>MAETISGVVERCLTLFHALVGPEDGSKLDSGNLDFPDRNVAIQMIDQHYRFKLWVSSVGADKPDMSSLDYRLRDASHIKIPVINLVKGLIEMIEAASAIVRGERTPWDQEELEEDLELEEGELDQFDVADTQLGQIAISMVNMVGYLVELKPAIRNPAPHDRIMAAKPSDASRLEHLDVRRVASTHRSVKPWLADRLGKSISRTRQYLKHRLFQHEKLSHKPGEIELDAGRGLEDQTVASSTPSHPKEGRAGSQGFPILKDDGSDAGMSQTSCAACLGKADILAIPPLPKEAHDGPFQCPLCYMVVVAKDRASWDPSRPFHVCLEEDCITPENEYSNRHEWIQHVRQNHWAVYTCPSCEWVSTSREEYRAHLATCQPAEQSPKDLDALSKLSRQPVENIQPRAPCPLCHLALRSDQHYQRHVGRHQEQLSLFALHSPDADIRLGDGEGDSDTYDARDYIADDERHCFNALDDEKKQPSIADLNNPETNHDGVTSDTQSMLLGKFLSHCSALLGFAAEAKNEYGAAKAVPMEKDRLSREEVLAQAESGAREIFAAYRMIFPVMSKGLMWEIVKHVRDRIEEKAEKTNPQKISRRAEPMIQRLFGHEGEDSAEPEATRIEKEDLERETSKKTEPVPKEERAPTMDELAATVARCEIVQAALEEDRLELGESDKVFDTLHLFYDLRKREAKEAIRMYGRGKGVEHWTRSQREAQARANGFSGRFVKEFDLAGLKEEETEPAIQEENRKRETREKMEPDADENDNRPALTCISRSTSTWTV</sequence>
<feature type="region of interest" description="Disordered" evidence="1">
    <location>
        <begin position="230"/>
        <end position="256"/>
    </location>
</feature>
<feature type="region of interest" description="Disordered" evidence="1">
    <location>
        <begin position="729"/>
        <end position="777"/>
    </location>
</feature>
<feature type="compositionally biased region" description="Basic and acidic residues" evidence="1">
    <location>
        <begin position="741"/>
        <end position="754"/>
    </location>
</feature>
<name>A0AAE0HNV0_9PEZI</name>
<feature type="compositionally biased region" description="Polar residues" evidence="1">
    <location>
        <begin position="768"/>
        <end position="777"/>
    </location>
</feature>
<dbReference type="AlphaFoldDB" id="A0AAE0HNV0"/>
<feature type="region of interest" description="Disordered" evidence="1">
    <location>
        <begin position="602"/>
        <end position="642"/>
    </location>
</feature>
<comment type="caution">
    <text evidence="3">The sequence shown here is derived from an EMBL/GenBank/DDBJ whole genome shotgun (WGS) entry which is preliminary data.</text>
</comment>
<dbReference type="GeneID" id="87838956"/>
<organism evidence="3 4">
    <name type="scientific">Chaetomium fimeti</name>
    <dbReference type="NCBI Taxonomy" id="1854472"/>
    <lineage>
        <taxon>Eukaryota</taxon>
        <taxon>Fungi</taxon>
        <taxon>Dikarya</taxon>
        <taxon>Ascomycota</taxon>
        <taxon>Pezizomycotina</taxon>
        <taxon>Sordariomycetes</taxon>
        <taxon>Sordariomycetidae</taxon>
        <taxon>Sordariales</taxon>
        <taxon>Chaetomiaceae</taxon>
        <taxon>Chaetomium</taxon>
    </lineage>
</organism>
<dbReference type="PANTHER" id="PTHR35391">
    <property type="entry name" value="C2H2-TYPE DOMAIN-CONTAINING PROTEIN-RELATED"/>
    <property type="match status" value="1"/>
</dbReference>
<dbReference type="Gene3D" id="3.30.160.60">
    <property type="entry name" value="Classic Zinc Finger"/>
    <property type="match status" value="1"/>
</dbReference>
<feature type="domain" description="C2H2-type" evidence="2">
    <location>
        <begin position="321"/>
        <end position="349"/>
    </location>
</feature>
<evidence type="ECO:0000313" key="4">
    <source>
        <dbReference type="Proteomes" id="UP001278766"/>
    </source>
</evidence>
<evidence type="ECO:0000259" key="2">
    <source>
        <dbReference type="SMART" id="SM00355"/>
    </source>
</evidence>
<protein>
    <recommendedName>
        <fullName evidence="2">C2H2-type domain-containing protein</fullName>
    </recommendedName>
</protein>
<feature type="domain" description="C2H2-type" evidence="2">
    <location>
        <begin position="353"/>
        <end position="373"/>
    </location>
</feature>
<reference evidence="3" key="1">
    <citation type="journal article" date="2023" name="Mol. Phylogenet. Evol.">
        <title>Genome-scale phylogeny and comparative genomics of the fungal order Sordariales.</title>
        <authorList>
            <person name="Hensen N."/>
            <person name="Bonometti L."/>
            <person name="Westerberg I."/>
            <person name="Brannstrom I.O."/>
            <person name="Guillou S."/>
            <person name="Cros-Aarteil S."/>
            <person name="Calhoun S."/>
            <person name="Haridas S."/>
            <person name="Kuo A."/>
            <person name="Mondo S."/>
            <person name="Pangilinan J."/>
            <person name="Riley R."/>
            <person name="LaButti K."/>
            <person name="Andreopoulos B."/>
            <person name="Lipzen A."/>
            <person name="Chen C."/>
            <person name="Yan M."/>
            <person name="Daum C."/>
            <person name="Ng V."/>
            <person name="Clum A."/>
            <person name="Steindorff A."/>
            <person name="Ohm R.A."/>
            <person name="Martin F."/>
            <person name="Silar P."/>
            <person name="Natvig D.O."/>
            <person name="Lalanne C."/>
            <person name="Gautier V."/>
            <person name="Ament-Velasquez S.L."/>
            <person name="Kruys A."/>
            <person name="Hutchinson M.I."/>
            <person name="Powell A.J."/>
            <person name="Barry K."/>
            <person name="Miller A.N."/>
            <person name="Grigoriev I.V."/>
            <person name="Debuchy R."/>
            <person name="Gladieux P."/>
            <person name="Hiltunen Thoren M."/>
            <person name="Johannesson H."/>
        </authorList>
    </citation>
    <scope>NUCLEOTIDE SEQUENCE</scope>
    <source>
        <strain evidence="3">CBS 168.71</strain>
    </source>
</reference>
<proteinExistence type="predicted"/>
<dbReference type="InterPro" id="IPR013087">
    <property type="entry name" value="Znf_C2H2_type"/>
</dbReference>